<dbReference type="Gene3D" id="1.25.10.10">
    <property type="entry name" value="Leucine-rich Repeat Variant"/>
    <property type="match status" value="1"/>
</dbReference>
<evidence type="ECO:0000313" key="6">
    <source>
        <dbReference type="EMBL" id="KAG2229329.1"/>
    </source>
</evidence>
<reference evidence="6" key="1">
    <citation type="submission" date="2021-01" db="EMBL/GenBank/DDBJ databases">
        <title>Metabolic potential, ecology and presence of endohyphal bacteria is reflected in genomic diversity of Mucoromycotina.</title>
        <authorList>
            <person name="Muszewska A."/>
            <person name="Okrasinska A."/>
            <person name="Steczkiewicz K."/>
            <person name="Drgas O."/>
            <person name="Orlowska M."/>
            <person name="Perlinska-Lenart U."/>
            <person name="Aleksandrzak-Piekarczyk T."/>
            <person name="Szatraj K."/>
            <person name="Zielenkiewicz U."/>
            <person name="Pilsyk S."/>
            <person name="Malc E."/>
            <person name="Mieczkowski P."/>
            <person name="Kruszewska J.S."/>
            <person name="Biernat P."/>
            <person name="Pawlowska J."/>
        </authorList>
    </citation>
    <scope>NUCLEOTIDE SEQUENCE</scope>
    <source>
        <strain evidence="6">WA0000018081</strain>
    </source>
</reference>
<dbReference type="Pfam" id="PF06367">
    <property type="entry name" value="Drf_FH3"/>
    <property type="match status" value="1"/>
</dbReference>
<keyword evidence="2" id="KW-0175">Coiled coil</keyword>
<dbReference type="Gene3D" id="1.20.58.2220">
    <property type="entry name" value="Formin, FH2 domain"/>
    <property type="match status" value="1"/>
</dbReference>
<dbReference type="SUPFAM" id="SSF48371">
    <property type="entry name" value="ARM repeat"/>
    <property type="match status" value="1"/>
</dbReference>
<dbReference type="Gene3D" id="6.10.30.50">
    <property type="match status" value="1"/>
</dbReference>
<dbReference type="SUPFAM" id="SSF101447">
    <property type="entry name" value="Formin homology 2 domain (FH2 domain)"/>
    <property type="match status" value="1"/>
</dbReference>
<feature type="compositionally biased region" description="Polar residues" evidence="3">
    <location>
        <begin position="1460"/>
        <end position="1472"/>
    </location>
</feature>
<dbReference type="InterPro" id="IPR015425">
    <property type="entry name" value="FH2_Formin"/>
</dbReference>
<gene>
    <name evidence="6" type="ORF">INT48_001974</name>
</gene>
<organism evidence="6 7">
    <name type="scientific">Thamnidium elegans</name>
    <dbReference type="NCBI Taxonomy" id="101142"/>
    <lineage>
        <taxon>Eukaryota</taxon>
        <taxon>Fungi</taxon>
        <taxon>Fungi incertae sedis</taxon>
        <taxon>Mucoromycota</taxon>
        <taxon>Mucoromycotina</taxon>
        <taxon>Mucoromycetes</taxon>
        <taxon>Mucorales</taxon>
        <taxon>Mucorineae</taxon>
        <taxon>Mucoraceae</taxon>
        <taxon>Thamnidium</taxon>
    </lineage>
</organism>
<feature type="compositionally biased region" description="Low complexity" evidence="3">
    <location>
        <begin position="784"/>
        <end position="795"/>
    </location>
</feature>
<sequence>MDIFSITKKSKRKEVGISLTPSLPRQSSIQGEKNSLPPSSNWNYTPRSSSISNDEGHRSSTDTRKTSIDFNGFSELEVQDLFEKMLTRRGIHDQSARSVMLAFSTEKKWLMVSQDKQADSAAPTPTSSTSSNTNLDHTSTIIAANDKNSPDFYIDKFLEADMKGVTPRLIAHLAVSLRTMPLIWVKQFIESSGLQIITNVIGALNISDQKTEADLQMEVEILKCFKSLINNRWGAREVIAHPQCIYHIVLSLVSPPIQTRKLVCEILAFVCHVDLPKGQEIVLKGLDKLSEHLGEFGRFDAWLKLLDATLDGRGRMGSLVGASEDVKRLIGGGAPDSHLGDFGLSNMMLINSLVTVIEDVEVRVHLRNQMNASGLDTIMEKMLDFNNEQLKRHINIYKQMGENDVDEIMEIYNETILTNMNDPRACFERILERVEGTRSYNFFLSALQHMLMIQAQGDIQVRYFQILDKLITQVVMDRKGIKNEDMSMGWNVGMLIDKFAEQDQINKSAQEAKETKQMLEKVIKEKQELETEISLKGDGLIGTLRDKTSSLEDLLRMSRHTISTLQRKLKDTQQEYEMNVTALDQQLKDILLTASDANKKDGVGQDAQNGHFILGREEVTRAYDRLKAQAILEGKPGENEDDGKIPRAEGLSDTFKSSLQGQLGGGPAGFIIPGTAPLIGSTRRVPVGGGRKNWLDDAAATELAQDGQKGGVKMNIELKDQLNQLLSENGPDPTTTDHSDKPISALAAEIEQKLRQHNSKPDPLKLPAAGGLATANATEYFPRSSSVSSTNKSTTAISGITQGTSPNIDIPLPSLSPSSPQTSNIPISSTSTSSISVSNAIPPPPPPPPPPPHTPASGTATRSVPAPPPAPPLPPVNSTTSRGIPAPPPAPPFPGTAASKTAGGPPPPPPPPPPGGKGCPPPPPPPPPPGAPGAPPPPPGGPAVPTGPPRKVIRHQPNVKTRALQWTKIQANFVGKTVWGSNEIDEIALEDELDVLGVFDSIESLFAQKVIEKKKRMQKEKKQEICILDPKKAYNINITLLSKLKHLSFDQVSRAFLQVDDSIITENLLGNLQVNIPTAEEQGKLSVFVKSASDEDLEQLSKPDTFCCEMMKIDRYKERVDNMLFRATFAEKHQQLSRNMSSVLEASIAIKDSASFKELLKFILVLGNFMNGTTFQGGAFGIRISSINKLVDTKGTEGNTTLLHFLVDSVELKFPRLHGFLDDLQESGNACRVTLQDMVKDYNEIRVGLQKLIQELDNHYDEDEETPEGDNYAQVMRNFRNDAIEKFEELEVRYTSMDVAYKDVVSYYGENADQMKPDEFFGIFKTFTSSWERAMSDNVTAKKKLENMEKVRRADEERKERIKAQRLRGVDTSDANQSGTDDDKNIMDNLLDKLRAGDLDTSVKRTRHERSNTTREKRMQKSESVAILAEDLLKSIQSDDGTGLSLTPSLPRSNRLGASRRNNLPHSGSSKTLLEEISMS</sequence>
<feature type="region of interest" description="Disordered" evidence="3">
    <location>
        <begin position="22"/>
        <end position="66"/>
    </location>
</feature>
<evidence type="ECO:0000256" key="2">
    <source>
        <dbReference type="SAM" id="Coils"/>
    </source>
</evidence>
<feature type="compositionally biased region" description="Pro residues" evidence="3">
    <location>
        <begin position="865"/>
        <end position="875"/>
    </location>
</feature>
<dbReference type="InterPro" id="IPR010472">
    <property type="entry name" value="FH3_dom"/>
</dbReference>
<feature type="region of interest" description="Disordered" evidence="3">
    <location>
        <begin position="1350"/>
        <end position="1386"/>
    </location>
</feature>
<dbReference type="GO" id="GO:0032153">
    <property type="term" value="C:cell division site"/>
    <property type="evidence" value="ECO:0007669"/>
    <property type="project" value="TreeGrafter"/>
</dbReference>
<dbReference type="Gene3D" id="1.20.58.630">
    <property type="match status" value="1"/>
</dbReference>
<dbReference type="InterPro" id="IPR016024">
    <property type="entry name" value="ARM-type_fold"/>
</dbReference>
<dbReference type="SMART" id="SM01139">
    <property type="entry name" value="Drf_FH3"/>
    <property type="match status" value="1"/>
</dbReference>
<protein>
    <submittedName>
        <fullName evidence="6">Uncharacterized protein</fullName>
    </submittedName>
</protein>
<dbReference type="GO" id="GO:1903475">
    <property type="term" value="P:mitotic actomyosin contractile ring assembly"/>
    <property type="evidence" value="ECO:0007669"/>
    <property type="project" value="TreeGrafter"/>
</dbReference>
<feature type="compositionally biased region" description="Basic and acidic residues" evidence="3">
    <location>
        <begin position="1401"/>
        <end position="1421"/>
    </location>
</feature>
<feature type="region of interest" description="Disordered" evidence="3">
    <location>
        <begin position="1401"/>
        <end position="1423"/>
    </location>
</feature>
<dbReference type="InterPro" id="IPR042201">
    <property type="entry name" value="FH2_Formin_sf"/>
</dbReference>
<dbReference type="PANTHER" id="PTHR47102">
    <property type="entry name" value="PROTEIN BNI1"/>
    <property type="match status" value="1"/>
</dbReference>
<dbReference type="GO" id="GO:0051016">
    <property type="term" value="P:barbed-end actin filament capping"/>
    <property type="evidence" value="ECO:0007669"/>
    <property type="project" value="TreeGrafter"/>
</dbReference>
<dbReference type="PANTHER" id="PTHR47102:SF2">
    <property type="entry name" value="PROTEIN BNI1"/>
    <property type="match status" value="1"/>
</dbReference>
<accession>A0A8H7VW50</accession>
<feature type="compositionally biased region" description="Low complexity" evidence="3">
    <location>
        <begin position="119"/>
        <end position="134"/>
    </location>
</feature>
<dbReference type="PROSITE" id="PS51444">
    <property type="entry name" value="FH2"/>
    <property type="match status" value="1"/>
</dbReference>
<dbReference type="Pfam" id="PF02181">
    <property type="entry name" value="FH2"/>
    <property type="match status" value="1"/>
</dbReference>
<feature type="compositionally biased region" description="Polar residues" evidence="3">
    <location>
        <begin position="796"/>
        <end position="807"/>
    </location>
</feature>
<feature type="compositionally biased region" description="Polar residues" evidence="3">
    <location>
        <begin position="1438"/>
        <end position="1452"/>
    </location>
</feature>
<dbReference type="GO" id="GO:0051017">
    <property type="term" value="P:actin filament bundle assembly"/>
    <property type="evidence" value="ECO:0007669"/>
    <property type="project" value="TreeGrafter"/>
</dbReference>
<dbReference type="GO" id="GO:0043332">
    <property type="term" value="C:mating projection tip"/>
    <property type="evidence" value="ECO:0007669"/>
    <property type="project" value="TreeGrafter"/>
</dbReference>
<feature type="region of interest" description="Disordered" evidence="3">
    <location>
        <begin position="1438"/>
        <end position="1480"/>
    </location>
</feature>
<dbReference type="InterPro" id="IPR051661">
    <property type="entry name" value="Actin_filament_regulator"/>
</dbReference>
<dbReference type="Proteomes" id="UP000613177">
    <property type="component" value="Unassembled WGS sequence"/>
</dbReference>
<feature type="domain" description="GBD/FH3" evidence="4">
    <location>
        <begin position="70"/>
        <end position="482"/>
    </location>
</feature>
<comment type="caution">
    <text evidence="6">The sequence shown here is derived from an EMBL/GenBank/DDBJ whole genome shotgun (WGS) entry which is preliminary data.</text>
</comment>
<dbReference type="SMART" id="SM00498">
    <property type="entry name" value="FH2"/>
    <property type="match status" value="1"/>
</dbReference>
<evidence type="ECO:0000259" key="4">
    <source>
        <dbReference type="PROSITE" id="PS51232"/>
    </source>
</evidence>
<dbReference type="GO" id="GO:0003779">
    <property type="term" value="F:actin binding"/>
    <property type="evidence" value="ECO:0007669"/>
    <property type="project" value="InterPro"/>
</dbReference>
<proteinExistence type="inferred from homology"/>
<dbReference type="EMBL" id="JAEPRE010000285">
    <property type="protein sequence ID" value="KAG2229329.1"/>
    <property type="molecule type" value="Genomic_DNA"/>
</dbReference>
<feature type="compositionally biased region" description="Basic and acidic residues" evidence="3">
    <location>
        <begin position="54"/>
        <end position="66"/>
    </location>
</feature>
<keyword evidence="7" id="KW-1185">Reference proteome</keyword>
<evidence type="ECO:0000256" key="1">
    <source>
        <dbReference type="ARBA" id="ARBA00037935"/>
    </source>
</evidence>
<dbReference type="InterPro" id="IPR010473">
    <property type="entry name" value="GTPase-bd"/>
</dbReference>
<feature type="compositionally biased region" description="Pro residues" evidence="3">
    <location>
        <begin position="885"/>
        <end position="894"/>
    </location>
</feature>
<feature type="region of interest" description="Disordered" evidence="3">
    <location>
        <begin position="781"/>
        <end position="953"/>
    </location>
</feature>
<feature type="region of interest" description="Disordered" evidence="3">
    <location>
        <begin position="114"/>
        <end position="134"/>
    </location>
</feature>
<dbReference type="InterPro" id="IPR011989">
    <property type="entry name" value="ARM-like"/>
</dbReference>
<dbReference type="Pfam" id="PF06371">
    <property type="entry name" value="Drf_GBD"/>
    <property type="match status" value="1"/>
</dbReference>
<dbReference type="InterPro" id="IPR014768">
    <property type="entry name" value="GBD/FH3_dom"/>
</dbReference>
<dbReference type="SMART" id="SM01140">
    <property type="entry name" value="Drf_GBD"/>
    <property type="match status" value="1"/>
</dbReference>
<dbReference type="GO" id="GO:0015629">
    <property type="term" value="C:actin cytoskeleton"/>
    <property type="evidence" value="ECO:0007669"/>
    <property type="project" value="UniProtKB-ARBA"/>
</dbReference>
<dbReference type="PROSITE" id="PS51232">
    <property type="entry name" value="GBD_FH3"/>
    <property type="match status" value="1"/>
</dbReference>
<feature type="compositionally biased region" description="Pro residues" evidence="3">
    <location>
        <begin position="904"/>
        <end position="948"/>
    </location>
</feature>
<feature type="coiled-coil region" evidence="2">
    <location>
        <begin position="505"/>
        <end position="575"/>
    </location>
</feature>
<evidence type="ECO:0000259" key="5">
    <source>
        <dbReference type="PROSITE" id="PS51444"/>
    </source>
</evidence>
<feature type="compositionally biased region" description="Pro residues" evidence="3">
    <location>
        <begin position="841"/>
        <end position="854"/>
    </location>
</feature>
<feature type="domain" description="FH2" evidence="5">
    <location>
        <begin position="951"/>
        <end position="1357"/>
    </location>
</feature>
<comment type="similarity">
    <text evidence="1">Belongs to the formin homology family. BNI1 subfamily.</text>
</comment>
<feature type="compositionally biased region" description="Polar residues" evidence="3">
    <location>
        <begin position="22"/>
        <end position="53"/>
    </location>
</feature>
<dbReference type="GO" id="GO:0005938">
    <property type="term" value="C:cell cortex"/>
    <property type="evidence" value="ECO:0007669"/>
    <property type="project" value="UniProtKB-ARBA"/>
</dbReference>
<evidence type="ECO:0000256" key="3">
    <source>
        <dbReference type="SAM" id="MobiDB-lite"/>
    </source>
</evidence>
<dbReference type="Gene3D" id="1.10.238.150">
    <property type="entry name" value="Formin, FH3 diaphanous domain"/>
    <property type="match status" value="1"/>
</dbReference>
<name>A0A8H7VW50_9FUNG</name>
<feature type="compositionally biased region" description="Low complexity" evidence="3">
    <location>
        <begin position="811"/>
        <end position="838"/>
    </location>
</feature>
<evidence type="ECO:0000313" key="7">
    <source>
        <dbReference type="Proteomes" id="UP000613177"/>
    </source>
</evidence>
<feature type="compositionally biased region" description="Basic and acidic residues" evidence="3">
    <location>
        <begin position="1350"/>
        <end position="1371"/>
    </location>
</feature>
<dbReference type="GO" id="GO:0031267">
    <property type="term" value="F:small GTPase binding"/>
    <property type="evidence" value="ECO:0007669"/>
    <property type="project" value="InterPro"/>
</dbReference>